<dbReference type="PATRIC" id="fig|584657.3.peg.3420"/>
<keyword evidence="1" id="KW-0812">Transmembrane</keyword>
<feature type="transmembrane region" description="Helical" evidence="1">
    <location>
        <begin position="298"/>
        <end position="319"/>
    </location>
</feature>
<feature type="transmembrane region" description="Helical" evidence="1">
    <location>
        <begin position="440"/>
        <end position="457"/>
    </location>
</feature>
<proteinExistence type="predicted"/>
<feature type="transmembrane region" description="Helical" evidence="1">
    <location>
        <begin position="413"/>
        <end position="434"/>
    </location>
</feature>
<evidence type="ECO:0000313" key="2">
    <source>
        <dbReference type="EMBL" id="EWT04699.1"/>
    </source>
</evidence>
<keyword evidence="1" id="KW-1133">Transmembrane helix</keyword>
<evidence type="ECO:0000256" key="1">
    <source>
        <dbReference type="SAM" id="Phobius"/>
    </source>
</evidence>
<feature type="transmembrane region" description="Helical" evidence="1">
    <location>
        <begin position="271"/>
        <end position="292"/>
    </location>
</feature>
<dbReference type="AlphaFoldDB" id="W9GLC6"/>
<feature type="transmembrane region" description="Helical" evidence="1">
    <location>
        <begin position="157"/>
        <end position="181"/>
    </location>
</feature>
<dbReference type="RefSeq" id="WP_034719791.1">
    <property type="nucleotide sequence ID" value="NZ_AWQS01000200.1"/>
</dbReference>
<protein>
    <submittedName>
        <fullName evidence="2">Uncharacterized protein</fullName>
    </submittedName>
</protein>
<name>W9GLC6_9MICO</name>
<sequence length="468" mass="48714">MSDPEAASTLEVDDHELVGQADWVIGGDAGRKGRRQAWYAGYVVFLGALAYGFPVVQAVVRTADPLALRRQLETPLAFGVLGAAVVAILWSMYAAGAYRGPVVPPLPWIDHVVSAPIDRAVTVGRWWRLALGLGVFLGGLAGLTVGAGVAFAGMTSWYAAVLVTLAGAVLGWLATSLWLAGQVRSWPGAGRSLRTMIGGRIALRELHIEVLRRHAANSSTIGGSVLAGNLRTARLQLARPVRHGRSARLRAAGPVAVVVRRDLLGLRRLPSTFWTGLGLSSLGAVVISWSVTHPVAPALAVTVGLVPAYFGFGAWAEGLRLQADNIGTPSLLGISGRSETLAHLVVPAVLALVVLGAGVAVAGVVVGHVSVSAVLLVLVLVGVLAGGHLLAAFRGSPPRSMFRADSSGPAILIGWYVLPGLAVLVLGTLGFVLARSDVTGLFWGGMFAAVLISWGLGRSQRLADEHRV</sequence>
<dbReference type="Proteomes" id="UP000019494">
    <property type="component" value="Unassembled WGS sequence"/>
</dbReference>
<keyword evidence="1" id="KW-0472">Membrane</keyword>
<feature type="transmembrane region" description="Helical" evidence="1">
    <location>
        <begin position="76"/>
        <end position="95"/>
    </location>
</feature>
<feature type="transmembrane region" description="Helical" evidence="1">
    <location>
        <begin position="37"/>
        <end position="56"/>
    </location>
</feature>
<keyword evidence="3" id="KW-1185">Reference proteome</keyword>
<dbReference type="EMBL" id="AWQS01000200">
    <property type="protein sequence ID" value="EWT04699.1"/>
    <property type="molecule type" value="Genomic_DNA"/>
</dbReference>
<dbReference type="OrthoDB" id="4842142at2"/>
<comment type="caution">
    <text evidence="2">The sequence shown here is derived from an EMBL/GenBank/DDBJ whole genome shotgun (WGS) entry which is preliminary data.</text>
</comment>
<organism evidence="2 3">
    <name type="scientific">Intrasporangium chromatireducens Q5-1</name>
    <dbReference type="NCBI Taxonomy" id="584657"/>
    <lineage>
        <taxon>Bacteria</taxon>
        <taxon>Bacillati</taxon>
        <taxon>Actinomycetota</taxon>
        <taxon>Actinomycetes</taxon>
        <taxon>Micrococcales</taxon>
        <taxon>Intrasporangiaceae</taxon>
        <taxon>Intrasporangium</taxon>
    </lineage>
</organism>
<feature type="transmembrane region" description="Helical" evidence="1">
    <location>
        <begin position="371"/>
        <end position="393"/>
    </location>
</feature>
<feature type="transmembrane region" description="Helical" evidence="1">
    <location>
        <begin position="129"/>
        <end position="151"/>
    </location>
</feature>
<gene>
    <name evidence="2" type="ORF">N864_10375</name>
</gene>
<accession>W9GLC6</accession>
<reference evidence="3" key="1">
    <citation type="submission" date="2013-08" db="EMBL/GenBank/DDBJ databases">
        <title>Intrasporangium oryzae NRRL B-24470.</title>
        <authorList>
            <person name="Liu H."/>
            <person name="Wang G."/>
        </authorList>
    </citation>
    <scope>NUCLEOTIDE SEQUENCE [LARGE SCALE GENOMIC DNA]</scope>
    <source>
        <strain evidence="3">Q5-1</strain>
    </source>
</reference>
<evidence type="ECO:0000313" key="3">
    <source>
        <dbReference type="Proteomes" id="UP000019494"/>
    </source>
</evidence>
<feature type="transmembrane region" description="Helical" evidence="1">
    <location>
        <begin position="340"/>
        <end position="365"/>
    </location>
</feature>